<dbReference type="WBParaSite" id="PSU_v2.g14252.t1">
    <property type="protein sequence ID" value="PSU_v2.g14252.t1"/>
    <property type="gene ID" value="PSU_v2.g14252"/>
</dbReference>
<sequence>MSTGIKIQSIKEDSGYHALIHGLSECIKVVTVGCDTEDIKPRLSFVTKDAKKFLKDFAKTFKPPYKSIVFNVFQSFHGTNFDSIAFCDQLKEEVQKLKIPYYFISSETFLPAAFLAASKYTSEIGDIIFVPTLLPNIICSWAYQREADGYISIRQRL</sequence>
<dbReference type="Proteomes" id="UP000887577">
    <property type="component" value="Unplaced"/>
</dbReference>
<name>A0A914Y659_9BILA</name>
<evidence type="ECO:0000313" key="2">
    <source>
        <dbReference type="WBParaSite" id="PSU_v2.g14252.t1"/>
    </source>
</evidence>
<evidence type="ECO:0000313" key="1">
    <source>
        <dbReference type="Proteomes" id="UP000887577"/>
    </source>
</evidence>
<organism evidence="1 2">
    <name type="scientific">Panagrolaimus superbus</name>
    <dbReference type="NCBI Taxonomy" id="310955"/>
    <lineage>
        <taxon>Eukaryota</taxon>
        <taxon>Metazoa</taxon>
        <taxon>Ecdysozoa</taxon>
        <taxon>Nematoda</taxon>
        <taxon>Chromadorea</taxon>
        <taxon>Rhabditida</taxon>
        <taxon>Tylenchina</taxon>
        <taxon>Panagrolaimomorpha</taxon>
        <taxon>Panagrolaimoidea</taxon>
        <taxon>Panagrolaimidae</taxon>
        <taxon>Panagrolaimus</taxon>
    </lineage>
</organism>
<reference evidence="2" key="1">
    <citation type="submission" date="2022-11" db="UniProtKB">
        <authorList>
            <consortium name="WormBaseParasite"/>
        </authorList>
    </citation>
    <scope>IDENTIFICATION</scope>
</reference>
<protein>
    <submittedName>
        <fullName evidence="2">Uncharacterized protein</fullName>
    </submittedName>
</protein>
<dbReference type="AlphaFoldDB" id="A0A914Y659"/>
<keyword evidence="1" id="KW-1185">Reference proteome</keyword>
<proteinExistence type="predicted"/>
<accession>A0A914Y659</accession>